<dbReference type="Pfam" id="PF01037">
    <property type="entry name" value="AsnC_trans_reg"/>
    <property type="match status" value="1"/>
</dbReference>
<name>A0A4Q7J996_9PSEU</name>
<dbReference type="SUPFAM" id="SSF54909">
    <property type="entry name" value="Dimeric alpha+beta barrel"/>
    <property type="match status" value="1"/>
</dbReference>
<gene>
    <name evidence="5" type="ORF">EWH70_14855</name>
</gene>
<protein>
    <submittedName>
        <fullName evidence="5">Lrp/AsnC family transcriptional regulator</fullName>
    </submittedName>
</protein>
<evidence type="ECO:0000256" key="3">
    <source>
        <dbReference type="ARBA" id="ARBA00023163"/>
    </source>
</evidence>
<dbReference type="Gene3D" id="3.30.70.920">
    <property type="match status" value="1"/>
</dbReference>
<dbReference type="EMBL" id="SFCC01000007">
    <property type="protein sequence ID" value="RZQ62973.1"/>
    <property type="molecule type" value="Genomic_DNA"/>
</dbReference>
<feature type="domain" description="HTH asnC-type" evidence="4">
    <location>
        <begin position="4"/>
        <end position="65"/>
    </location>
</feature>
<reference evidence="5 6" key="1">
    <citation type="submission" date="2019-02" db="EMBL/GenBank/DDBJ databases">
        <title>Draft genome sequence of Amycolatopsis sp. 8-3EHSu isolated from roots of Suaeda maritima.</title>
        <authorList>
            <person name="Duangmal K."/>
            <person name="Chantavorakit T."/>
        </authorList>
    </citation>
    <scope>NUCLEOTIDE SEQUENCE [LARGE SCALE GENOMIC DNA]</scope>
    <source>
        <strain evidence="5 6">8-3EHSu</strain>
    </source>
</reference>
<proteinExistence type="predicted"/>
<dbReference type="PANTHER" id="PTHR30154">
    <property type="entry name" value="LEUCINE-RESPONSIVE REGULATORY PROTEIN"/>
    <property type="match status" value="1"/>
</dbReference>
<accession>A0A4Q7J996</accession>
<keyword evidence="3" id="KW-0804">Transcription</keyword>
<dbReference type="InterPro" id="IPR036390">
    <property type="entry name" value="WH_DNA-bd_sf"/>
</dbReference>
<dbReference type="PROSITE" id="PS50956">
    <property type="entry name" value="HTH_ASNC_2"/>
    <property type="match status" value="1"/>
</dbReference>
<evidence type="ECO:0000256" key="2">
    <source>
        <dbReference type="ARBA" id="ARBA00023125"/>
    </source>
</evidence>
<evidence type="ECO:0000313" key="5">
    <source>
        <dbReference type="EMBL" id="RZQ62973.1"/>
    </source>
</evidence>
<dbReference type="PANTHER" id="PTHR30154:SF34">
    <property type="entry name" value="TRANSCRIPTIONAL REGULATOR AZLB"/>
    <property type="match status" value="1"/>
</dbReference>
<organism evidence="5 6">
    <name type="scientific">Amycolatopsis suaedae</name>
    <dbReference type="NCBI Taxonomy" id="2510978"/>
    <lineage>
        <taxon>Bacteria</taxon>
        <taxon>Bacillati</taxon>
        <taxon>Actinomycetota</taxon>
        <taxon>Actinomycetes</taxon>
        <taxon>Pseudonocardiales</taxon>
        <taxon>Pseudonocardiaceae</taxon>
        <taxon>Amycolatopsis</taxon>
    </lineage>
</organism>
<dbReference type="InterPro" id="IPR036388">
    <property type="entry name" value="WH-like_DNA-bd_sf"/>
</dbReference>
<dbReference type="InterPro" id="IPR011008">
    <property type="entry name" value="Dimeric_a/b-barrel"/>
</dbReference>
<keyword evidence="6" id="KW-1185">Reference proteome</keyword>
<keyword evidence="1" id="KW-0805">Transcription regulation</keyword>
<evidence type="ECO:0000313" key="6">
    <source>
        <dbReference type="Proteomes" id="UP000292003"/>
    </source>
</evidence>
<comment type="caution">
    <text evidence="5">The sequence shown here is derived from an EMBL/GenBank/DDBJ whole genome shotgun (WGS) entry which is preliminary data.</text>
</comment>
<dbReference type="Proteomes" id="UP000292003">
    <property type="component" value="Unassembled WGS sequence"/>
</dbReference>
<keyword evidence="2" id="KW-0238">DNA-binding</keyword>
<evidence type="ECO:0000259" key="4">
    <source>
        <dbReference type="PROSITE" id="PS50956"/>
    </source>
</evidence>
<dbReference type="OrthoDB" id="8590699at2"/>
<dbReference type="Pfam" id="PF13404">
    <property type="entry name" value="HTH_AsnC-type"/>
    <property type="match status" value="1"/>
</dbReference>
<evidence type="ECO:0000256" key="1">
    <source>
        <dbReference type="ARBA" id="ARBA00023015"/>
    </source>
</evidence>
<dbReference type="GO" id="GO:0005829">
    <property type="term" value="C:cytosol"/>
    <property type="evidence" value="ECO:0007669"/>
    <property type="project" value="TreeGrafter"/>
</dbReference>
<dbReference type="AlphaFoldDB" id="A0A4Q7J996"/>
<dbReference type="InterPro" id="IPR019888">
    <property type="entry name" value="Tscrpt_reg_AsnC-like"/>
</dbReference>
<dbReference type="Gene3D" id="1.10.10.10">
    <property type="entry name" value="Winged helix-like DNA-binding domain superfamily/Winged helix DNA-binding domain"/>
    <property type="match status" value="1"/>
</dbReference>
<dbReference type="InterPro" id="IPR019887">
    <property type="entry name" value="Tscrpt_reg_AsnC/Lrp_C"/>
</dbReference>
<dbReference type="RefSeq" id="WP_130475977.1">
    <property type="nucleotide sequence ID" value="NZ_SFCC01000007.1"/>
</dbReference>
<dbReference type="SMART" id="SM00344">
    <property type="entry name" value="HTH_ASNC"/>
    <property type="match status" value="1"/>
</dbReference>
<dbReference type="InterPro" id="IPR000485">
    <property type="entry name" value="AsnC-type_HTH_dom"/>
</dbReference>
<dbReference type="PRINTS" id="PR00033">
    <property type="entry name" value="HTHASNC"/>
</dbReference>
<dbReference type="SUPFAM" id="SSF46785">
    <property type="entry name" value="Winged helix' DNA-binding domain"/>
    <property type="match status" value="1"/>
</dbReference>
<dbReference type="GO" id="GO:0043200">
    <property type="term" value="P:response to amino acid"/>
    <property type="evidence" value="ECO:0007669"/>
    <property type="project" value="TreeGrafter"/>
</dbReference>
<dbReference type="GO" id="GO:0043565">
    <property type="term" value="F:sequence-specific DNA binding"/>
    <property type="evidence" value="ECO:0007669"/>
    <property type="project" value="InterPro"/>
</dbReference>
<sequence length="153" mass="17293">MLPLDELDRRLLRLLQDDSGRTLHDLGERVGLSASAVQRRITRYRADGLLVRQIAVLDPATLGSMSAIALVALDRESADHHREFRERMLAEPGVQQCFSIVGQWDYLVVLVAPGIPEYRALAERLFLTAGNIRRYETLPTYEVVKRGLDLPLD</sequence>